<evidence type="ECO:0000259" key="2">
    <source>
        <dbReference type="Pfam" id="PF13259"/>
    </source>
</evidence>
<dbReference type="Pfam" id="PF22991">
    <property type="entry name" value="Lock_Gag1-like"/>
    <property type="match status" value="1"/>
</dbReference>
<feature type="region of interest" description="Disordered" evidence="1">
    <location>
        <begin position="61"/>
        <end position="113"/>
    </location>
</feature>
<dbReference type="HOGENOM" id="CLU_092540_0_0_1"/>
<protein>
    <submittedName>
        <fullName evidence="4">YLR407W-like protein</fullName>
    </submittedName>
</protein>
<name>H0GYP7_SACCK</name>
<proteinExistence type="predicted"/>
<sequence length="228" mass="25465">MAISTSKHPKKNIKHTLAHTLQKWKETLKKITHETLSSIDDSSGSDEKIEALFTVPQPAVATSKGIDRDSGASMTQAGGGVSSTLEMKLTDESEESSSANNATTTTSHTLSNSKKSIQNFENYNAVEERIKLAQKSRTPFCNAEKIWKRRRQLWTQPTEQDGSINNDGATRREIFQAIPQEYYARVYKKLVVDDKPLREPLNLEDALQVINAGWTETKKWANAAKGMP</sequence>
<dbReference type="InterPro" id="IPR053274">
    <property type="entry name" value="Fluconazole_resistance"/>
</dbReference>
<dbReference type="Pfam" id="PF13259">
    <property type="entry name" value="clamp_Gag1-like"/>
    <property type="match status" value="1"/>
</dbReference>
<organism evidence="4 5">
    <name type="scientific">Saccharomyces cerevisiae x Saccharomyces kudriavzevii (strain VIN7)</name>
    <name type="common">Yeast</name>
    <dbReference type="NCBI Taxonomy" id="1095631"/>
    <lineage>
        <taxon>Eukaryota</taxon>
        <taxon>Fungi</taxon>
        <taxon>Dikarya</taxon>
        <taxon>Ascomycota</taxon>
        <taxon>Saccharomycotina</taxon>
        <taxon>Saccharomycetes</taxon>
        <taxon>Saccharomycetales</taxon>
        <taxon>Saccharomycetaceae</taxon>
        <taxon>Saccharomyces</taxon>
    </lineage>
</organism>
<dbReference type="EMBL" id="AGVY01000316">
    <property type="protein sequence ID" value="EHN01052.1"/>
    <property type="molecule type" value="Genomic_DNA"/>
</dbReference>
<reference evidence="4 5" key="1">
    <citation type="journal article" date="2012" name="FEMS Yeast Res.">
        <title>The genome sequence of the wine yeast VIN7 reveals an allotriploid hybrid genome with Saccharomyces cerevisiae and Saccharomyces kudriavzevii origins.</title>
        <authorList>
            <person name="Borneman A.R."/>
            <person name="Desany B.A."/>
            <person name="Riches D."/>
            <person name="Affourtit J.P."/>
            <person name="Forgan A.H."/>
            <person name="Pretorius I.S."/>
            <person name="Egholm M."/>
            <person name="Chambers P.J."/>
        </authorList>
    </citation>
    <scope>NUCLEOTIDE SEQUENCE [LARGE SCALE GENOMIC DNA]</scope>
    <source>
        <strain evidence="4 5">VIN7</strain>
    </source>
</reference>
<gene>
    <name evidence="4" type="ORF">VIN7_8893</name>
</gene>
<feature type="domain" description="Gag1-like lock" evidence="3">
    <location>
        <begin position="10"/>
        <end position="53"/>
    </location>
</feature>
<comment type="caution">
    <text evidence="4">The sequence shown here is derived from an EMBL/GenBank/DDBJ whole genome shotgun (WGS) entry which is preliminary data.</text>
</comment>
<evidence type="ECO:0000313" key="5">
    <source>
        <dbReference type="Proteomes" id="UP000009009"/>
    </source>
</evidence>
<keyword evidence="5" id="KW-1185">Reference proteome</keyword>
<dbReference type="PANTHER" id="PTHR28065">
    <property type="entry name" value="FREQUENIN"/>
    <property type="match status" value="1"/>
</dbReference>
<dbReference type="Proteomes" id="UP000009009">
    <property type="component" value="Unassembled WGS sequence"/>
</dbReference>
<dbReference type="PhylomeDB" id="H0GYP7"/>
<evidence type="ECO:0000259" key="3">
    <source>
        <dbReference type="Pfam" id="PF22991"/>
    </source>
</evidence>
<accession>H0GYP7</accession>
<feature type="domain" description="Gag1-like clamp" evidence="2">
    <location>
        <begin position="113"/>
        <end position="220"/>
    </location>
</feature>
<feature type="compositionally biased region" description="Low complexity" evidence="1">
    <location>
        <begin position="96"/>
        <end position="113"/>
    </location>
</feature>
<dbReference type="AlphaFoldDB" id="H0GYP7"/>
<evidence type="ECO:0000256" key="1">
    <source>
        <dbReference type="SAM" id="MobiDB-lite"/>
    </source>
</evidence>
<evidence type="ECO:0000313" key="4">
    <source>
        <dbReference type="EMBL" id="EHN01052.1"/>
    </source>
</evidence>
<dbReference type="PANTHER" id="PTHR28065:SF1">
    <property type="entry name" value="DUF4050 DOMAIN-CONTAINING PROTEIN"/>
    <property type="match status" value="1"/>
</dbReference>
<dbReference type="OrthoDB" id="5576875at2759"/>
<dbReference type="InterPro" id="IPR053969">
    <property type="entry name" value="Lock_Gag1-like"/>
</dbReference>
<dbReference type="InterPro" id="IPR025124">
    <property type="entry name" value="Gag1-like_clamp"/>
</dbReference>